<evidence type="ECO:0000256" key="1">
    <source>
        <dbReference type="SAM" id="Phobius"/>
    </source>
</evidence>
<dbReference type="AlphaFoldDB" id="A0A1F8BJH2"/>
<dbReference type="EMBL" id="MGHH01000012">
    <property type="protein sequence ID" value="OGM64217.1"/>
    <property type="molecule type" value="Genomic_DNA"/>
</dbReference>
<protein>
    <recommendedName>
        <fullName evidence="4">Transmembrane protein</fullName>
    </recommendedName>
</protein>
<keyword evidence="1" id="KW-0812">Transmembrane</keyword>
<evidence type="ECO:0000313" key="3">
    <source>
        <dbReference type="Proteomes" id="UP000176725"/>
    </source>
</evidence>
<gene>
    <name evidence="2" type="ORF">A2893_06655</name>
</gene>
<dbReference type="STRING" id="1802521.A2893_06655"/>
<proteinExistence type="predicted"/>
<keyword evidence="1" id="KW-1133">Transmembrane helix</keyword>
<dbReference type="Proteomes" id="UP000176725">
    <property type="component" value="Unassembled WGS sequence"/>
</dbReference>
<evidence type="ECO:0008006" key="4">
    <source>
        <dbReference type="Google" id="ProtNLM"/>
    </source>
</evidence>
<organism evidence="2 3">
    <name type="scientific">Candidatus Woesebacteria bacterium RIFCSPLOWO2_01_FULL_39_25</name>
    <dbReference type="NCBI Taxonomy" id="1802521"/>
    <lineage>
        <taxon>Bacteria</taxon>
        <taxon>Candidatus Woeseibacteriota</taxon>
    </lineage>
</organism>
<keyword evidence="1" id="KW-0472">Membrane</keyword>
<reference evidence="2 3" key="1">
    <citation type="journal article" date="2016" name="Nat. Commun.">
        <title>Thousands of microbial genomes shed light on interconnected biogeochemical processes in an aquifer system.</title>
        <authorList>
            <person name="Anantharaman K."/>
            <person name="Brown C.T."/>
            <person name="Hug L.A."/>
            <person name="Sharon I."/>
            <person name="Castelle C.J."/>
            <person name="Probst A.J."/>
            <person name="Thomas B.C."/>
            <person name="Singh A."/>
            <person name="Wilkins M.J."/>
            <person name="Karaoz U."/>
            <person name="Brodie E.L."/>
            <person name="Williams K.H."/>
            <person name="Hubbard S.S."/>
            <person name="Banfield J.F."/>
        </authorList>
    </citation>
    <scope>NUCLEOTIDE SEQUENCE [LARGE SCALE GENOMIC DNA]</scope>
</reference>
<feature type="transmembrane region" description="Helical" evidence="1">
    <location>
        <begin position="6"/>
        <end position="24"/>
    </location>
</feature>
<name>A0A1F8BJH2_9BACT</name>
<evidence type="ECO:0000313" key="2">
    <source>
        <dbReference type="EMBL" id="OGM64217.1"/>
    </source>
</evidence>
<sequence length="114" mass="12873">MNKSLIAFLIIVLFPLIILSIFYFSKHSSDNNSQPSDNETQRFDILVNDKGQPQMATGNCNQNSDCFPTGCSSQVCANHEVFTTCEVVDFPEKETYSCGCIENRCVWYRQGSKI</sequence>
<comment type="caution">
    <text evidence="2">The sequence shown here is derived from an EMBL/GenBank/DDBJ whole genome shotgun (WGS) entry which is preliminary data.</text>
</comment>
<accession>A0A1F8BJH2</accession>